<organism evidence="1 2">
    <name type="scientific">Streptomyces osmaniensis</name>
    <dbReference type="NCBI Taxonomy" id="593134"/>
    <lineage>
        <taxon>Bacteria</taxon>
        <taxon>Bacillati</taxon>
        <taxon>Actinomycetota</taxon>
        <taxon>Actinomycetes</taxon>
        <taxon>Kitasatosporales</taxon>
        <taxon>Streptomycetaceae</taxon>
        <taxon>Streptomyces</taxon>
    </lineage>
</organism>
<reference evidence="2" key="1">
    <citation type="journal article" date="2019" name="Int. J. Syst. Evol. Microbiol.">
        <title>The Global Catalogue of Microorganisms (GCM) 10K type strain sequencing project: providing services to taxonomists for standard genome sequencing and annotation.</title>
        <authorList>
            <consortium name="The Broad Institute Genomics Platform"/>
            <consortium name="The Broad Institute Genome Sequencing Center for Infectious Disease"/>
            <person name="Wu L."/>
            <person name="Ma J."/>
        </authorList>
    </citation>
    <scope>NUCLEOTIDE SEQUENCE [LARGE SCALE GENOMIC DNA]</scope>
    <source>
        <strain evidence="2">JCM 17656</strain>
    </source>
</reference>
<dbReference type="EMBL" id="BAABCE010000001">
    <property type="protein sequence ID" value="GAA3523335.1"/>
    <property type="molecule type" value="Genomic_DNA"/>
</dbReference>
<keyword evidence="2" id="KW-1185">Reference proteome</keyword>
<dbReference type="RefSeq" id="WP_346179739.1">
    <property type="nucleotide sequence ID" value="NZ_BAABCE010000001.1"/>
</dbReference>
<proteinExistence type="predicted"/>
<protein>
    <submittedName>
        <fullName evidence="1">Uncharacterized protein</fullName>
    </submittedName>
</protein>
<name>A0ABP6UVB2_9ACTN</name>
<sequence length="59" mass="5958">MPETAMVLSPKAHVLFPLPFMCALAALAVALGVTGAAGEFSQPIVVALALDVVTHIASV</sequence>
<evidence type="ECO:0000313" key="1">
    <source>
        <dbReference type="EMBL" id="GAA3523335.1"/>
    </source>
</evidence>
<dbReference type="Proteomes" id="UP001500707">
    <property type="component" value="Unassembled WGS sequence"/>
</dbReference>
<evidence type="ECO:0000313" key="2">
    <source>
        <dbReference type="Proteomes" id="UP001500707"/>
    </source>
</evidence>
<gene>
    <name evidence="1" type="ORF">GCM10022295_01030</name>
</gene>
<comment type="caution">
    <text evidence="1">The sequence shown here is derived from an EMBL/GenBank/DDBJ whole genome shotgun (WGS) entry which is preliminary data.</text>
</comment>
<accession>A0ABP6UVB2</accession>